<dbReference type="InterPro" id="IPR011047">
    <property type="entry name" value="Quinoprotein_ADH-like_sf"/>
</dbReference>
<comment type="caution">
    <text evidence="2">The sequence shown here is derived from an EMBL/GenBank/DDBJ whole genome shotgun (WGS) entry which is preliminary data.</text>
</comment>
<dbReference type="InterPro" id="IPR015943">
    <property type="entry name" value="WD40/YVTN_repeat-like_dom_sf"/>
</dbReference>
<name>A0A7V8VE47_9BACT</name>
<evidence type="ECO:0000313" key="3">
    <source>
        <dbReference type="Proteomes" id="UP000542342"/>
    </source>
</evidence>
<proteinExistence type="predicted"/>
<dbReference type="Pfam" id="PF13360">
    <property type="entry name" value="PQQ_2"/>
    <property type="match status" value="1"/>
</dbReference>
<dbReference type="EMBL" id="JACEFB010000005">
    <property type="protein sequence ID" value="MBA2226271.1"/>
    <property type="molecule type" value="Genomic_DNA"/>
</dbReference>
<evidence type="ECO:0000259" key="1">
    <source>
        <dbReference type="Pfam" id="PF13360"/>
    </source>
</evidence>
<dbReference type="PANTHER" id="PTHR34512:SF30">
    <property type="entry name" value="OUTER MEMBRANE PROTEIN ASSEMBLY FACTOR BAMB"/>
    <property type="match status" value="1"/>
</dbReference>
<dbReference type="InterPro" id="IPR002372">
    <property type="entry name" value="PQQ_rpt_dom"/>
</dbReference>
<dbReference type="Proteomes" id="UP000542342">
    <property type="component" value="Unassembled WGS sequence"/>
</dbReference>
<dbReference type="InterPro" id="IPR018391">
    <property type="entry name" value="PQQ_b-propeller_rpt"/>
</dbReference>
<dbReference type="SUPFAM" id="SSF50998">
    <property type="entry name" value="Quinoprotein alcohol dehydrogenase-like"/>
    <property type="match status" value="1"/>
</dbReference>
<gene>
    <name evidence="2" type="ORF">H0921_08885</name>
</gene>
<keyword evidence="3" id="KW-1185">Reference proteome</keyword>
<feature type="domain" description="Pyrrolo-quinoline quinone repeat" evidence="1">
    <location>
        <begin position="91"/>
        <end position="341"/>
    </location>
</feature>
<dbReference type="PANTHER" id="PTHR34512">
    <property type="entry name" value="CELL SURFACE PROTEIN"/>
    <property type="match status" value="1"/>
</dbReference>
<organism evidence="2 3">
    <name type="scientific">Thermogemmata fonticola</name>
    <dbReference type="NCBI Taxonomy" id="2755323"/>
    <lineage>
        <taxon>Bacteria</taxon>
        <taxon>Pseudomonadati</taxon>
        <taxon>Planctomycetota</taxon>
        <taxon>Planctomycetia</taxon>
        <taxon>Gemmatales</taxon>
        <taxon>Gemmataceae</taxon>
        <taxon>Thermogemmata</taxon>
    </lineage>
</organism>
<dbReference type="AlphaFoldDB" id="A0A7V8VE47"/>
<reference evidence="2 3" key="1">
    <citation type="submission" date="2020-07" db="EMBL/GenBank/DDBJ databases">
        <title>Thermogemmata thermophila gen. nov., sp. nov., a novel moderate thermophilic planctomycete from a Kamchatka hot spring.</title>
        <authorList>
            <person name="Elcheninov A.G."/>
            <person name="Podosokorskaya O.A."/>
            <person name="Kovaleva O.L."/>
            <person name="Novikov A."/>
            <person name="Bonch-Osmolovskaya E.A."/>
            <person name="Toshchakov S.V."/>
            <person name="Kublanov I.V."/>
        </authorList>
    </citation>
    <scope>NUCLEOTIDE SEQUENCE [LARGE SCALE GENOMIC DNA]</scope>
    <source>
        <strain evidence="2 3">2918</strain>
    </source>
</reference>
<dbReference type="SMART" id="SM00564">
    <property type="entry name" value="PQQ"/>
    <property type="match status" value="4"/>
</dbReference>
<dbReference type="Gene3D" id="2.130.10.10">
    <property type="entry name" value="YVTN repeat-like/Quinoprotein amine dehydrogenase"/>
    <property type="match status" value="2"/>
</dbReference>
<accession>A0A7V8VE47</accession>
<protein>
    <submittedName>
        <fullName evidence="2">PQQ-binding-like beta-propeller repeat protein</fullName>
    </submittedName>
</protein>
<sequence>MVWVGVAGVAWLAGAVAGLGAEWYQFRGPTADGQAGSARLPLNWSRTENIVWRQEIPGKGWSSPVLSQGRIYVTTAVPQGNNGDHSLRALCLEAATGKVLWDVEVFHQDGATAPRIHPKNSHASPTPVVESGEVFVHFGHMGTACLDAQTGRCLWRQQSLRYQPVHGNGGSPVLVGRHLIFCIDGADQQLVVALDRRDGSIAWRTPRNARPKKPFSFCTPTLITVQGRQQLICPGSDVVMALDPATGQEIWRVRYEGYSVVPRPVYAHGLVFLSTGYDSPLLYAIRPDGRRDVTNTHVVWMSKKAVPRNASPLVVGDYLYLASDDGQVTCLEARNGREVWSERVGRAFSASPIHASGRLYFCDEEGVTIVLKAGNTFEELARNRLPERILASPAVDGDALILRTEKAIYRIAETTASRH</sequence>
<evidence type="ECO:0000313" key="2">
    <source>
        <dbReference type="EMBL" id="MBA2226271.1"/>
    </source>
</evidence>